<dbReference type="RefSeq" id="XP_052738072.1">
    <property type="nucleotide sequence ID" value="XM_052882112.1"/>
</dbReference>
<dbReference type="InterPro" id="IPR003599">
    <property type="entry name" value="Ig_sub"/>
</dbReference>
<dbReference type="InterPro" id="IPR036116">
    <property type="entry name" value="FN3_sf"/>
</dbReference>
<evidence type="ECO:0000256" key="3">
    <source>
        <dbReference type="SAM" id="MobiDB-lite"/>
    </source>
</evidence>
<dbReference type="Pfam" id="PF00041">
    <property type="entry name" value="fn3"/>
    <property type="match status" value="4"/>
</dbReference>
<dbReference type="SUPFAM" id="SSF48726">
    <property type="entry name" value="Immunoglobulin"/>
    <property type="match status" value="8"/>
</dbReference>
<feature type="domain" description="Ig-like" evidence="5">
    <location>
        <begin position="792"/>
        <end position="877"/>
    </location>
</feature>
<dbReference type="InterPro" id="IPR036179">
    <property type="entry name" value="Ig-like_dom_sf"/>
</dbReference>
<dbReference type="Pfam" id="PF13927">
    <property type="entry name" value="Ig_3"/>
    <property type="match status" value="2"/>
</dbReference>
<keyword evidence="8" id="KW-1185">Reference proteome</keyword>
<feature type="domain" description="Fibronectin type-III" evidence="6">
    <location>
        <begin position="1398"/>
        <end position="1485"/>
    </location>
</feature>
<dbReference type="InterPro" id="IPR007110">
    <property type="entry name" value="Ig-like_dom"/>
</dbReference>
<keyword evidence="4" id="KW-1133">Transmembrane helix</keyword>
<dbReference type="SMART" id="SM00060">
    <property type="entry name" value="FN3"/>
    <property type="match status" value="6"/>
</dbReference>
<dbReference type="Gene3D" id="2.60.40.10">
    <property type="entry name" value="Immunoglobulins"/>
    <property type="match status" value="13"/>
</dbReference>
<feature type="domain" description="Ig-like" evidence="5">
    <location>
        <begin position="978"/>
        <end position="1073"/>
    </location>
</feature>
<proteinExistence type="predicted"/>
<feature type="compositionally biased region" description="Low complexity" evidence="3">
    <location>
        <begin position="1969"/>
        <end position="1987"/>
    </location>
</feature>
<organism evidence="8 9">
    <name type="scientific">Bicyclus anynana</name>
    <name type="common">Squinting bush brown butterfly</name>
    <dbReference type="NCBI Taxonomy" id="110368"/>
    <lineage>
        <taxon>Eukaryota</taxon>
        <taxon>Metazoa</taxon>
        <taxon>Ecdysozoa</taxon>
        <taxon>Arthropoda</taxon>
        <taxon>Hexapoda</taxon>
        <taxon>Insecta</taxon>
        <taxon>Pterygota</taxon>
        <taxon>Neoptera</taxon>
        <taxon>Endopterygota</taxon>
        <taxon>Lepidoptera</taxon>
        <taxon>Glossata</taxon>
        <taxon>Ditrysia</taxon>
        <taxon>Papilionoidea</taxon>
        <taxon>Nymphalidae</taxon>
        <taxon>Satyrinae</taxon>
        <taxon>Satyrini</taxon>
        <taxon>Mycalesina</taxon>
        <taxon>Bicyclus</taxon>
    </lineage>
</organism>
<dbReference type="PROSITE" id="PS50835">
    <property type="entry name" value="IG_LIKE"/>
    <property type="match status" value="8"/>
</dbReference>
<feature type="domain" description="Reverse transcriptase" evidence="7">
    <location>
        <begin position="1"/>
        <end position="154"/>
    </location>
</feature>
<evidence type="ECO:0000256" key="4">
    <source>
        <dbReference type="SAM" id="Phobius"/>
    </source>
</evidence>
<dbReference type="Pfam" id="PF00078">
    <property type="entry name" value="RVT_1"/>
    <property type="match status" value="1"/>
</dbReference>
<feature type="domain" description="Fibronectin type-III" evidence="6">
    <location>
        <begin position="1288"/>
        <end position="1393"/>
    </location>
</feature>
<name>A0ABM3LG97_BICAN</name>
<dbReference type="InterPro" id="IPR003598">
    <property type="entry name" value="Ig_sub2"/>
</dbReference>
<feature type="domain" description="Ig-like" evidence="5">
    <location>
        <begin position="884"/>
        <end position="973"/>
    </location>
</feature>
<feature type="compositionally biased region" description="Basic and acidic residues" evidence="3">
    <location>
        <begin position="612"/>
        <end position="624"/>
    </location>
</feature>
<dbReference type="GeneID" id="128198173"/>
<keyword evidence="4" id="KW-0472">Membrane</keyword>
<feature type="compositionally biased region" description="Basic and acidic residues" evidence="3">
    <location>
        <begin position="2031"/>
        <end position="2042"/>
    </location>
</feature>
<dbReference type="Proteomes" id="UP001652582">
    <property type="component" value="Chromosome 1"/>
</dbReference>
<feature type="domain" description="Ig-like" evidence="5">
    <location>
        <begin position="692"/>
        <end position="788"/>
    </location>
</feature>
<keyword evidence="1" id="KW-0677">Repeat</keyword>
<feature type="domain" description="Ig-like" evidence="5">
    <location>
        <begin position="527"/>
        <end position="605"/>
    </location>
</feature>
<evidence type="ECO:0000256" key="2">
    <source>
        <dbReference type="ARBA" id="ARBA00023157"/>
    </source>
</evidence>
<feature type="domain" description="Ig-like" evidence="5">
    <location>
        <begin position="1078"/>
        <end position="1173"/>
    </location>
</feature>
<feature type="domain" description="Fibronectin type-III" evidence="6">
    <location>
        <begin position="1667"/>
        <end position="1765"/>
    </location>
</feature>
<feature type="domain" description="Ig-like" evidence="5">
    <location>
        <begin position="246"/>
        <end position="331"/>
    </location>
</feature>
<gene>
    <name evidence="9" type="primary">LOC128198173</name>
</gene>
<dbReference type="PROSITE" id="PS50878">
    <property type="entry name" value="RT_POL"/>
    <property type="match status" value="1"/>
</dbReference>
<feature type="domain" description="Fibronectin type-III" evidence="6">
    <location>
        <begin position="1180"/>
        <end position="1283"/>
    </location>
</feature>
<evidence type="ECO:0000256" key="1">
    <source>
        <dbReference type="ARBA" id="ARBA00022737"/>
    </source>
</evidence>
<feature type="region of interest" description="Disordered" evidence="3">
    <location>
        <begin position="1920"/>
        <end position="1939"/>
    </location>
</feature>
<dbReference type="InterPro" id="IPR000477">
    <property type="entry name" value="RT_dom"/>
</dbReference>
<dbReference type="InterPro" id="IPR003961">
    <property type="entry name" value="FN3_dom"/>
</dbReference>
<sequence>MEKAFDRVWHEGLIHKLRHTSNSPKIVRIIKSFLSNRRFKVKVQEELSQEHPATAGVPQGSCLSPALYSLFTDDIPTLPGVTLALYADDAAYVATSLDTEYAIKKLQRKQVNENQEEPQLRTRLRPGTYGPERIKQQCNSARGSLSSERSGITPKSPKSTNPSTYYKAVGVFPESTRAAVVRPLPAARAVAGARYVLAGGALLLRDVRASDAGAYGCLARHALSATSRRSPPARLAVLAAPAPAAPRALPAARELRVAPGAPFCLPCAARAQPAPQYAWYRERAGGLALVPPDALWRWAGGAALCTARAEPQHAGAWLCKAHNALGEATVRLRVLVLEDFTVSVEPAVLCTVGLGASAHTLVLRAGYREPRTFFEDKVVTGDHPPYSQWIAAETEKSGTCRIDNCRKRHHSLLHPEQESQSRATSSIAREPVESARITTSAEPIVSCLSTQRSSNSGQVLLATALVKAESETGDQNIRALIDQGSQACFITESAVKRLQLKKTAGLGLTNLAVGPIGAQCPLVAHPPAAVQRRLAQVAPPGSTVRFTCSCSEPAAALQWVRDGAALAGAAGPALVLRGVTRAQRGLYQCVARRGRRAERAAAELRLAGEPLPHSRSETEGDPLPHSRSTPAGEPLPYKRSEPAENGSPSAAARQQLRLFYARTNNSDASSHCVRATATVPPSDAPLSADSAPELLYTFIEQALRGGGGVALRCVAAGAPPPRVAWLLDGQPLERFLPPHRYSVREEASAPGEVASTLNVSAAAPGDGGRYTCRASNALGAAEHSARLNIYGPPTVRALGAARAVAGDNFTLHCPYAGYPISSVTWRRRGAAAALPAEGRVAARGAELRLAPAQAHDAGHYACSVAAPAGPVASAELELLVRNPPKISPFLFSSELAEGSAAQVLCGVSSGDRPLYFSWLKDGAPLPPALQVEEKHLNDFSLLMFPALSARHSGAYTCRVANHAAAATYTAALSVRVPPAWRSEPRDAGALLGAPLRLPCAAAGRPPPLVAWARRAEPSGADGPERWEPPGPQWEAAADGALVARAAARAHRGLYRCSADNGVGAPLVKLVTVAVHEPPHFEAGAAPRNVSSVRGGGVELACEARGDPPLAVHWSHGGAALATGAGRWSLAEARRADGLQSLLRLRSAEPRDAGAYRCHARNPHGRADALFVLTVEEPPEAPRALRLAGAGERAVRVAWRARDAPGVHYAALCAPLLAPAPAPAPRNLSLERTAPGADADGYRLLRARVDGLRPAAAYALRVLAANRVGRSPPSDALLFTTLEEAPAAAPRDVRARVVAPEELLVSWAPPAGDWGGELLGYAVAWREVERTGAADGPREEGATGGTAVARGRGATQLTLGGLHPFARYSLSVRAFNRAGPGPPAPPVLAATADGAPEEPPRAVRCEAAGAHGLRVRWLPPPGPPPARYDVLFAAEAAGAGEARAAGGEALLGGLRAASEYAVRVRGRSERGAGPASPPQLCRTDDDVPGAVTLVRALPAGADAVRVSWAAPGARGGRLLHYTLSARERGAAAERSARVPADDADEAWLELRGLRAAEHEFWVRAATGAGAGPPSRAVSAAPQPPGAARVAAVPRELRVAQGARVRLRCAVLGAPPVSRRWAPLPRAHTVTDSGDLVIHKVEQHANYTCTARNALGADSATYALRVLRPPAPPALRLARAAAHALHLAWDAPGDGGAPLLGYTLLWWSGADAGEEAAARRWRAGAEARGAVLRGLACGAPYRVALRAHNSAGASPPSRPLLLRTRGDRAVAPAAGECIWANATALRVALLAWGGRCAVERFSLALREPGGAWRELRAAGGGAEAGGLAPGAWYELRVAAHAPAGDSLALFRAATLTADGERVGEPSELPLEDRAPVDVGEGAAPAAWWRGGAGAAAALLGAALALLLGAAALLACRGRRDAQAPSARPAERAAPRKPPAAHEISPYATFSMSSADAPRSCALHVRARSPHALGAAPPRPQLLAQPNDYGSARDSDSESSGSPCAACAAERYRAPPADSSAEDGSYHPPRARAPRRDHPAASHRF</sequence>
<feature type="domain" description="Ig-like" evidence="5">
    <location>
        <begin position="1583"/>
        <end position="1663"/>
    </location>
</feature>
<evidence type="ECO:0000313" key="9">
    <source>
        <dbReference type="RefSeq" id="XP_052738072.1"/>
    </source>
</evidence>
<keyword evidence="2" id="KW-1015">Disulfide bond</keyword>
<reference evidence="8" key="1">
    <citation type="submission" date="2025-05" db="UniProtKB">
        <authorList>
            <consortium name="RefSeq"/>
        </authorList>
    </citation>
    <scope>NUCLEOTIDE SEQUENCE [LARGE SCALE GENOMIC DNA]</scope>
</reference>
<dbReference type="PANTHER" id="PTHR44170:SF56">
    <property type="entry name" value="FIBRONECTIN TYPE-III DOMAIN-CONTAINING PROTEIN"/>
    <property type="match status" value="1"/>
</dbReference>
<evidence type="ECO:0000259" key="6">
    <source>
        <dbReference type="PROSITE" id="PS50853"/>
    </source>
</evidence>
<dbReference type="InterPro" id="IPR013783">
    <property type="entry name" value="Ig-like_fold"/>
</dbReference>
<feature type="compositionally biased region" description="Polar residues" evidence="3">
    <location>
        <begin position="136"/>
        <end position="150"/>
    </location>
</feature>
<dbReference type="CDD" id="cd00096">
    <property type="entry name" value="Ig"/>
    <property type="match status" value="1"/>
</dbReference>
<feature type="region of interest" description="Disordered" evidence="3">
    <location>
        <begin position="1968"/>
        <end position="2042"/>
    </location>
</feature>
<evidence type="ECO:0000259" key="5">
    <source>
        <dbReference type="PROSITE" id="PS50835"/>
    </source>
</evidence>
<dbReference type="CDD" id="cd00063">
    <property type="entry name" value="FN3"/>
    <property type="match status" value="5"/>
</dbReference>
<dbReference type="SMART" id="SM00409">
    <property type="entry name" value="IG"/>
    <property type="match status" value="9"/>
</dbReference>
<dbReference type="SUPFAM" id="SSF49265">
    <property type="entry name" value="Fibronectin type III"/>
    <property type="match status" value="3"/>
</dbReference>
<accession>A0ABM3LG97</accession>
<dbReference type="SMART" id="SM00408">
    <property type="entry name" value="IGc2"/>
    <property type="match status" value="8"/>
</dbReference>
<dbReference type="PANTHER" id="PTHR44170">
    <property type="entry name" value="PROTEIN SIDEKICK"/>
    <property type="match status" value="1"/>
</dbReference>
<feature type="region of interest" description="Disordered" evidence="3">
    <location>
        <begin position="604"/>
        <end position="650"/>
    </location>
</feature>
<keyword evidence="4" id="KW-0812">Transmembrane</keyword>
<dbReference type="PROSITE" id="PS50853">
    <property type="entry name" value="FN3"/>
    <property type="match status" value="5"/>
</dbReference>
<feature type="transmembrane region" description="Helical" evidence="4">
    <location>
        <begin position="1892"/>
        <end position="1913"/>
    </location>
</feature>
<evidence type="ECO:0000259" key="7">
    <source>
        <dbReference type="PROSITE" id="PS50878"/>
    </source>
</evidence>
<dbReference type="Pfam" id="PF07679">
    <property type="entry name" value="I-set"/>
    <property type="match status" value="3"/>
</dbReference>
<evidence type="ECO:0000313" key="8">
    <source>
        <dbReference type="Proteomes" id="UP001652582"/>
    </source>
</evidence>
<feature type="region of interest" description="Disordered" evidence="3">
    <location>
        <begin position="110"/>
        <end position="162"/>
    </location>
</feature>
<feature type="domain" description="Fibronectin type-III" evidence="6">
    <location>
        <begin position="1486"/>
        <end position="1583"/>
    </location>
</feature>
<protein>
    <submittedName>
        <fullName evidence="9">Cell adhesion molecule Dscam2-like</fullName>
    </submittedName>
</protein>
<dbReference type="InterPro" id="IPR013098">
    <property type="entry name" value="Ig_I-set"/>
</dbReference>
<reference evidence="9" key="2">
    <citation type="submission" date="2025-08" db="UniProtKB">
        <authorList>
            <consortium name="RefSeq"/>
        </authorList>
    </citation>
    <scope>IDENTIFICATION</scope>
</reference>